<evidence type="ECO:0000256" key="1">
    <source>
        <dbReference type="SAM" id="Phobius"/>
    </source>
</evidence>
<feature type="transmembrane region" description="Helical" evidence="1">
    <location>
        <begin position="38"/>
        <end position="54"/>
    </location>
</feature>
<gene>
    <name evidence="2" type="ordered locus">PCC8801_2683</name>
</gene>
<evidence type="ECO:0000313" key="3">
    <source>
        <dbReference type="Proteomes" id="UP000008204"/>
    </source>
</evidence>
<evidence type="ECO:0008006" key="4">
    <source>
        <dbReference type="Google" id="ProtNLM"/>
    </source>
</evidence>
<keyword evidence="1" id="KW-0472">Membrane</keyword>
<organism evidence="2 3">
    <name type="scientific">Rippkaea orientalis (strain PCC 8801 / RF-1)</name>
    <name type="common">Cyanothece sp. (strain PCC 8801)</name>
    <dbReference type="NCBI Taxonomy" id="41431"/>
    <lineage>
        <taxon>Bacteria</taxon>
        <taxon>Bacillati</taxon>
        <taxon>Cyanobacteriota</taxon>
        <taxon>Cyanophyceae</taxon>
        <taxon>Oscillatoriophycideae</taxon>
        <taxon>Chroococcales</taxon>
        <taxon>Aphanothecaceae</taxon>
        <taxon>Rippkaea</taxon>
        <taxon>Rippkaea orientalis</taxon>
    </lineage>
</organism>
<dbReference type="KEGG" id="cyp:PCC8801_2683"/>
<name>B7K5F1_RIPO1</name>
<protein>
    <recommendedName>
        <fullName evidence="4">Class IIb bacteriocin, lactobin A/cerein 7B family</fullName>
    </recommendedName>
</protein>
<sequence length="55" mass="5914">MANIAISNLYPAGTDLFVDSESFMAELTDDQLNETHGGAFWFGVAVGLAISHVLR</sequence>
<dbReference type="Proteomes" id="UP000008204">
    <property type="component" value="Chromosome"/>
</dbReference>
<accession>B7K5F1</accession>
<dbReference type="AlphaFoldDB" id="B7K5F1"/>
<dbReference type="HOGENOM" id="CLU_199723_0_0_3"/>
<evidence type="ECO:0000313" key="2">
    <source>
        <dbReference type="EMBL" id="ACK66684.1"/>
    </source>
</evidence>
<dbReference type="EMBL" id="CP001287">
    <property type="protein sequence ID" value="ACK66684.1"/>
    <property type="molecule type" value="Genomic_DNA"/>
</dbReference>
<keyword evidence="3" id="KW-1185">Reference proteome</keyword>
<keyword evidence="1" id="KW-0812">Transmembrane</keyword>
<reference evidence="3" key="1">
    <citation type="journal article" date="2011" name="MBio">
        <title>Novel metabolic attributes of the genus Cyanothece, comprising a group of unicellular nitrogen-fixing Cyanobacteria.</title>
        <authorList>
            <person name="Bandyopadhyay A."/>
            <person name="Elvitigala T."/>
            <person name="Welsh E."/>
            <person name="Stockel J."/>
            <person name="Liberton M."/>
            <person name="Min H."/>
            <person name="Sherman L.A."/>
            <person name="Pakrasi H.B."/>
        </authorList>
    </citation>
    <scope>NUCLEOTIDE SEQUENCE [LARGE SCALE GENOMIC DNA]</scope>
    <source>
        <strain evidence="3">PCC 8801</strain>
    </source>
</reference>
<dbReference type="RefSeq" id="WP_012595951.1">
    <property type="nucleotide sequence ID" value="NC_011726.1"/>
</dbReference>
<keyword evidence="1" id="KW-1133">Transmembrane helix</keyword>
<proteinExistence type="predicted"/>